<dbReference type="RefSeq" id="WP_073126187.1">
    <property type="nucleotide sequence ID" value="NZ_FQZA01000001.1"/>
</dbReference>
<accession>A0A1M6BDU7</accession>
<feature type="signal peptide" evidence="2">
    <location>
        <begin position="1"/>
        <end position="25"/>
    </location>
</feature>
<dbReference type="STRING" id="313368.SAMN04488012_101453"/>
<dbReference type="InterPro" id="IPR042100">
    <property type="entry name" value="Bug_dom1"/>
</dbReference>
<keyword evidence="2" id="KW-0732">Signal</keyword>
<dbReference type="Gene3D" id="3.40.190.150">
    <property type="entry name" value="Bordetella uptake gene, domain 1"/>
    <property type="match status" value="1"/>
</dbReference>
<feature type="chain" id="PRO_5013178051" evidence="2">
    <location>
        <begin position="26"/>
        <end position="330"/>
    </location>
</feature>
<dbReference type="EMBL" id="FQZA01000001">
    <property type="protein sequence ID" value="SHI46856.1"/>
    <property type="molecule type" value="Genomic_DNA"/>
</dbReference>
<name>A0A1M6BDU7_9RHOB</name>
<dbReference type="PANTHER" id="PTHR42928">
    <property type="entry name" value="TRICARBOXYLATE-BINDING PROTEIN"/>
    <property type="match status" value="1"/>
</dbReference>
<dbReference type="CDD" id="cd07012">
    <property type="entry name" value="PBP2_Bug_TTT"/>
    <property type="match status" value="1"/>
</dbReference>
<proteinExistence type="inferred from homology"/>
<evidence type="ECO:0000313" key="4">
    <source>
        <dbReference type="Proteomes" id="UP000184040"/>
    </source>
</evidence>
<evidence type="ECO:0000256" key="2">
    <source>
        <dbReference type="SAM" id="SignalP"/>
    </source>
</evidence>
<dbReference type="Proteomes" id="UP000184040">
    <property type="component" value="Unassembled WGS sequence"/>
</dbReference>
<evidence type="ECO:0000256" key="1">
    <source>
        <dbReference type="ARBA" id="ARBA00006987"/>
    </source>
</evidence>
<sequence>MSFESIRRGIAAATVVVAAPFAAVAQDFTPDNPECIAPANPGGGWDFTCRQVGKSLQDAGLIPSTMQVVNLSGGGGGVAFAEVVNKRSDDNDLIVAASSATATRLAQGAYPGNSMDQVRWLGSIGADYGVIAVAADSEIDTLPELLEQVQENPSEVNFGGGSAVGGWDHLKVLIAAQDAGVEDVRDVKYIAFAGGGEAVTQLLAGSLQAFTGDLSEAQGFVESGDIKVLAVLAPERLSGEVSEMPTAREQGIDAIGANWRGFYAPGDMSDAAYDYWVGQLDTLYDSDEWKAVMEANGLAPLDLHGAEFESFVAESVSNIENLSREIGILQ</sequence>
<dbReference type="Gene3D" id="3.40.190.10">
    <property type="entry name" value="Periplasmic binding protein-like II"/>
    <property type="match status" value="1"/>
</dbReference>
<gene>
    <name evidence="3" type="ORF">SAMN04488012_101453</name>
</gene>
<evidence type="ECO:0000313" key="3">
    <source>
        <dbReference type="EMBL" id="SHI46856.1"/>
    </source>
</evidence>
<dbReference type="AlphaFoldDB" id="A0A1M6BDU7"/>
<reference evidence="3 4" key="1">
    <citation type="submission" date="2016-11" db="EMBL/GenBank/DDBJ databases">
        <authorList>
            <person name="Jaros S."/>
            <person name="Januszkiewicz K."/>
            <person name="Wedrychowicz H."/>
        </authorList>
    </citation>
    <scope>NUCLEOTIDE SEQUENCE [LARGE SCALE GENOMIC DNA]</scope>
    <source>
        <strain evidence="3 4">DSM 26892</strain>
    </source>
</reference>
<dbReference type="PANTHER" id="PTHR42928:SF3">
    <property type="entry name" value="UPF0065 PROTEIN YFLP"/>
    <property type="match status" value="1"/>
</dbReference>
<comment type="similarity">
    <text evidence="1">Belongs to the UPF0065 (bug) family.</text>
</comment>
<dbReference type="Pfam" id="PF03401">
    <property type="entry name" value="TctC"/>
    <property type="match status" value="1"/>
</dbReference>
<organism evidence="3 4">
    <name type="scientific">Palleronia salina</name>
    <dbReference type="NCBI Taxonomy" id="313368"/>
    <lineage>
        <taxon>Bacteria</taxon>
        <taxon>Pseudomonadati</taxon>
        <taxon>Pseudomonadota</taxon>
        <taxon>Alphaproteobacteria</taxon>
        <taxon>Rhodobacterales</taxon>
        <taxon>Roseobacteraceae</taxon>
        <taxon>Palleronia</taxon>
    </lineage>
</organism>
<dbReference type="PIRSF" id="PIRSF017082">
    <property type="entry name" value="YflP"/>
    <property type="match status" value="1"/>
</dbReference>
<keyword evidence="4" id="KW-1185">Reference proteome</keyword>
<dbReference type="SUPFAM" id="SSF53850">
    <property type="entry name" value="Periplasmic binding protein-like II"/>
    <property type="match status" value="1"/>
</dbReference>
<dbReference type="InterPro" id="IPR005064">
    <property type="entry name" value="BUG"/>
</dbReference>
<protein>
    <submittedName>
        <fullName evidence="3">Putative tricarboxylic transport membrane protein</fullName>
    </submittedName>
</protein>